<keyword evidence="3" id="KW-0285">Flavoprotein</keyword>
<keyword evidence="7" id="KW-0274">FAD</keyword>
<dbReference type="SUPFAM" id="SSF54373">
    <property type="entry name" value="FAD-linked reductases, C-terminal domain"/>
    <property type="match status" value="1"/>
</dbReference>
<dbReference type="OrthoDB" id="214253at2"/>
<dbReference type="InterPro" id="IPR036188">
    <property type="entry name" value="FAD/NAD-bd_sf"/>
</dbReference>
<dbReference type="GO" id="GO:0032259">
    <property type="term" value="P:methylation"/>
    <property type="evidence" value="ECO:0007669"/>
    <property type="project" value="UniProtKB-KW"/>
</dbReference>
<dbReference type="EMBL" id="CP000383">
    <property type="protein sequence ID" value="ABG60474.1"/>
    <property type="molecule type" value="Genomic_DNA"/>
</dbReference>
<keyword evidence="9" id="KW-0511">Multifunctional enzyme</keyword>
<keyword evidence="2" id="KW-0489">Methyltransferase</keyword>
<dbReference type="PANTHER" id="PTHR13847">
    <property type="entry name" value="SARCOSINE DEHYDROGENASE-RELATED"/>
    <property type="match status" value="1"/>
</dbReference>
<evidence type="ECO:0000256" key="5">
    <source>
        <dbReference type="ARBA" id="ARBA00022691"/>
    </source>
</evidence>
<feature type="domain" description="FAD dependent oxidoreductase" evidence="10">
    <location>
        <begin position="5"/>
        <end position="329"/>
    </location>
</feature>
<keyword evidence="12" id="KW-1185">Reference proteome</keyword>
<gene>
    <name evidence="11" type="primary">thiO</name>
    <name evidence="11" type="ordered locus">CHU_3234</name>
</gene>
<keyword evidence="8 11" id="KW-0560">Oxidoreductase</keyword>
<dbReference type="GO" id="GO:0005737">
    <property type="term" value="C:cytoplasm"/>
    <property type="evidence" value="ECO:0007669"/>
    <property type="project" value="TreeGrafter"/>
</dbReference>
<evidence type="ECO:0000256" key="2">
    <source>
        <dbReference type="ARBA" id="ARBA00022603"/>
    </source>
</evidence>
<reference evidence="11 12" key="1">
    <citation type="journal article" date="2007" name="Appl. Environ. Microbiol.">
        <title>Genome sequence of the cellulolytic gliding bacterium Cytophaga hutchinsonii.</title>
        <authorList>
            <person name="Xie G."/>
            <person name="Bruce D.C."/>
            <person name="Challacombe J.F."/>
            <person name="Chertkov O."/>
            <person name="Detter J.C."/>
            <person name="Gilna P."/>
            <person name="Han C.S."/>
            <person name="Lucas S."/>
            <person name="Misra M."/>
            <person name="Myers G.L."/>
            <person name="Richardson P."/>
            <person name="Tapia R."/>
            <person name="Thayer N."/>
            <person name="Thompson L.S."/>
            <person name="Brettin T.S."/>
            <person name="Henrissat B."/>
            <person name="Wilson D.B."/>
            <person name="McBride M.J."/>
        </authorList>
    </citation>
    <scope>NUCLEOTIDE SEQUENCE [LARGE SCALE GENOMIC DNA]</scope>
    <source>
        <strain evidence="12">ATCC 33406 / DSM 1761 / CIP 103989 / NBRC 15051 / NCIMB 9469 / D465</strain>
    </source>
</reference>
<evidence type="ECO:0000256" key="6">
    <source>
        <dbReference type="ARBA" id="ARBA00022694"/>
    </source>
</evidence>
<evidence type="ECO:0000256" key="9">
    <source>
        <dbReference type="ARBA" id="ARBA00023268"/>
    </source>
</evidence>
<dbReference type="GO" id="GO:0008033">
    <property type="term" value="P:tRNA processing"/>
    <property type="evidence" value="ECO:0007669"/>
    <property type="project" value="UniProtKB-KW"/>
</dbReference>
<dbReference type="Gene3D" id="3.50.50.60">
    <property type="entry name" value="FAD/NAD(P)-binding domain"/>
    <property type="match status" value="1"/>
</dbReference>
<proteinExistence type="predicted"/>
<evidence type="ECO:0000313" key="11">
    <source>
        <dbReference type="EMBL" id="ABG60474.1"/>
    </source>
</evidence>
<evidence type="ECO:0000256" key="4">
    <source>
        <dbReference type="ARBA" id="ARBA00022679"/>
    </source>
</evidence>
<evidence type="ECO:0000256" key="8">
    <source>
        <dbReference type="ARBA" id="ARBA00023002"/>
    </source>
</evidence>
<evidence type="ECO:0000256" key="7">
    <source>
        <dbReference type="ARBA" id="ARBA00022827"/>
    </source>
</evidence>
<accession>A0A6N4SVI9</accession>
<keyword evidence="5" id="KW-0949">S-adenosyl-L-methionine</keyword>
<evidence type="ECO:0000256" key="1">
    <source>
        <dbReference type="ARBA" id="ARBA00022490"/>
    </source>
</evidence>
<dbReference type="PANTHER" id="PTHR13847:SF283">
    <property type="entry name" value="TRNA 5-METHYLAMINOMETHYL-2-THIOURIDINE BIOSYNTHESIS BIFUNCTIONAL PROTEIN MNMC"/>
    <property type="match status" value="1"/>
</dbReference>
<dbReference type="GO" id="GO:0008168">
    <property type="term" value="F:methyltransferase activity"/>
    <property type="evidence" value="ECO:0007669"/>
    <property type="project" value="UniProtKB-KW"/>
</dbReference>
<dbReference type="GO" id="GO:0043799">
    <property type="term" value="F:glycine oxidase activity"/>
    <property type="evidence" value="ECO:0007669"/>
    <property type="project" value="UniProtKB-EC"/>
</dbReference>
<dbReference type="RefSeq" id="WP_011586584.1">
    <property type="nucleotide sequence ID" value="NC_008255.1"/>
</dbReference>
<dbReference type="EC" id="1.4.3.19" evidence="11"/>
<keyword evidence="1" id="KW-0963">Cytoplasm</keyword>
<dbReference type="AlphaFoldDB" id="A0A6N4SVI9"/>
<name>A0A6N4SVI9_CYTH3</name>
<dbReference type="KEGG" id="chu:CHU_3234"/>
<evidence type="ECO:0000256" key="3">
    <source>
        <dbReference type="ARBA" id="ARBA00022630"/>
    </source>
</evidence>
<keyword evidence="6" id="KW-0819">tRNA processing</keyword>
<dbReference type="SUPFAM" id="SSF51971">
    <property type="entry name" value="Nucleotide-binding domain"/>
    <property type="match status" value="1"/>
</dbReference>
<dbReference type="PROSITE" id="PS51257">
    <property type="entry name" value="PROKAR_LIPOPROTEIN"/>
    <property type="match status" value="1"/>
</dbReference>
<evidence type="ECO:0000259" key="10">
    <source>
        <dbReference type="Pfam" id="PF01266"/>
    </source>
</evidence>
<organism evidence="11 12">
    <name type="scientific">Cytophaga hutchinsonii (strain ATCC 33406 / DSM 1761 / CIP 103989 / NBRC 15051 / NCIMB 9469 / D465)</name>
    <dbReference type="NCBI Taxonomy" id="269798"/>
    <lineage>
        <taxon>Bacteria</taxon>
        <taxon>Pseudomonadati</taxon>
        <taxon>Bacteroidota</taxon>
        <taxon>Cytophagia</taxon>
        <taxon>Cytophagales</taxon>
        <taxon>Cytophagaceae</taxon>
        <taxon>Cytophaga</taxon>
    </lineage>
</organism>
<sequence>MKQVDYIIVGQGLAGSCLVQSLWHEKQSVVVIASSERKASSTVAAGLYNPITGKKMLLTWNAAVLFPYLDLFYRSAERELDTTILYPKAIVRPFTDIQAQNDFWAKSTPEIAAFAEPEQNIEKYDPYIWFPYGGLITKHSGYVDVQAFLGAIKQKLVEKDQYIEETFDHAALQFSTNSVAYKGIQAKKIIFAEGFHNTRNPIFNWVPVKGMKGDVLTLDIEAYALKEVVNKHFFIIPLPNGKFRMGSSYIREFEDDAPTEGGLKEITEGAHTILKKPFVVIEQKAGIRPVVPDHRPIIGEHPEQPLALIFNGLGTKGVSIAPYASKTLTNFLLLNQEIDQSMSVNRFNYLYFKQKNN</sequence>
<dbReference type="Pfam" id="PF01266">
    <property type="entry name" value="DAO"/>
    <property type="match status" value="1"/>
</dbReference>
<dbReference type="InterPro" id="IPR006076">
    <property type="entry name" value="FAD-dep_OxRdtase"/>
</dbReference>
<protein>
    <submittedName>
        <fullName evidence="11">Glycine oxidase</fullName>
        <ecNumber evidence="11">1.4.3.19</ecNumber>
    </submittedName>
</protein>
<keyword evidence="4" id="KW-0808">Transferase</keyword>
<dbReference type="Proteomes" id="UP000001822">
    <property type="component" value="Chromosome"/>
</dbReference>
<evidence type="ECO:0000313" key="12">
    <source>
        <dbReference type="Proteomes" id="UP000001822"/>
    </source>
</evidence>
<dbReference type="Gene3D" id="3.30.9.10">
    <property type="entry name" value="D-Amino Acid Oxidase, subunit A, domain 2"/>
    <property type="match status" value="1"/>
</dbReference>